<comment type="caution">
    <text evidence="1">The sequence shown here is derived from an EMBL/GenBank/DDBJ whole genome shotgun (WGS) entry which is preliminary data.</text>
</comment>
<reference evidence="1" key="1">
    <citation type="journal article" date="2014" name="Front. Microbiol.">
        <title>High frequency of phylogenetically diverse reductive dehalogenase-homologous genes in deep subseafloor sedimentary metagenomes.</title>
        <authorList>
            <person name="Kawai M."/>
            <person name="Futagami T."/>
            <person name="Toyoda A."/>
            <person name="Takaki Y."/>
            <person name="Nishi S."/>
            <person name="Hori S."/>
            <person name="Arai W."/>
            <person name="Tsubouchi T."/>
            <person name="Morono Y."/>
            <person name="Uchiyama I."/>
            <person name="Ito T."/>
            <person name="Fujiyama A."/>
            <person name="Inagaki F."/>
            <person name="Takami H."/>
        </authorList>
    </citation>
    <scope>NUCLEOTIDE SEQUENCE</scope>
    <source>
        <strain evidence="1">Expedition CK06-06</strain>
    </source>
</reference>
<dbReference type="EMBL" id="BARU01013134">
    <property type="protein sequence ID" value="GAH33358.1"/>
    <property type="molecule type" value="Genomic_DNA"/>
</dbReference>
<dbReference type="AlphaFoldDB" id="X1GK21"/>
<name>X1GK21_9ZZZZ</name>
<sequence length="198" mass="20380">SSPVQELEVNGTVQMSGFNLTTAGAADYVLTTNGSGVGSWAAIPPDADWTISVDDMYSAVTGNVGIGVASPAQKLDVDGTAQMTGFKLTPGGATGYVLTEDGSGVGSWQVIPPDADWTISVDDMYSAVTGNVGIGTSGPTAKLDVTGTTGYDQIRMRTSFTPSGTSDASGNQGDVAWDNDYIYVKTGDGWERAALSTW</sequence>
<gene>
    <name evidence="1" type="ORF">S03H2_23884</name>
</gene>
<proteinExistence type="predicted"/>
<protein>
    <submittedName>
        <fullName evidence="1">Uncharacterized protein</fullName>
    </submittedName>
</protein>
<accession>X1GK21</accession>
<organism evidence="1">
    <name type="scientific">marine sediment metagenome</name>
    <dbReference type="NCBI Taxonomy" id="412755"/>
    <lineage>
        <taxon>unclassified sequences</taxon>
        <taxon>metagenomes</taxon>
        <taxon>ecological metagenomes</taxon>
    </lineage>
</organism>
<evidence type="ECO:0000313" key="1">
    <source>
        <dbReference type="EMBL" id="GAH33358.1"/>
    </source>
</evidence>
<feature type="non-terminal residue" evidence="1">
    <location>
        <position position="1"/>
    </location>
</feature>